<organism evidence="1 2">
    <name type="scientific">Setaria italica</name>
    <name type="common">Foxtail millet</name>
    <name type="synonym">Panicum italicum</name>
    <dbReference type="NCBI Taxonomy" id="4555"/>
    <lineage>
        <taxon>Eukaryota</taxon>
        <taxon>Viridiplantae</taxon>
        <taxon>Streptophyta</taxon>
        <taxon>Embryophyta</taxon>
        <taxon>Tracheophyta</taxon>
        <taxon>Spermatophyta</taxon>
        <taxon>Magnoliopsida</taxon>
        <taxon>Liliopsida</taxon>
        <taxon>Poales</taxon>
        <taxon>Poaceae</taxon>
        <taxon>PACMAD clade</taxon>
        <taxon>Panicoideae</taxon>
        <taxon>Panicodae</taxon>
        <taxon>Paniceae</taxon>
        <taxon>Cenchrinae</taxon>
        <taxon>Setaria</taxon>
    </lineage>
</organism>
<reference evidence="2" key="1">
    <citation type="journal article" date="2012" name="Nat. Biotechnol.">
        <title>Reference genome sequence of the model plant Setaria.</title>
        <authorList>
            <person name="Bennetzen J.L."/>
            <person name="Schmutz J."/>
            <person name="Wang H."/>
            <person name="Percifield R."/>
            <person name="Hawkins J."/>
            <person name="Pontaroli A.C."/>
            <person name="Estep M."/>
            <person name="Feng L."/>
            <person name="Vaughn J.N."/>
            <person name="Grimwood J."/>
            <person name="Jenkins J."/>
            <person name="Barry K."/>
            <person name="Lindquist E."/>
            <person name="Hellsten U."/>
            <person name="Deshpande S."/>
            <person name="Wang X."/>
            <person name="Wu X."/>
            <person name="Mitros T."/>
            <person name="Triplett J."/>
            <person name="Yang X."/>
            <person name="Ye C.Y."/>
            <person name="Mauro-Herrera M."/>
            <person name="Wang L."/>
            <person name="Li P."/>
            <person name="Sharma M."/>
            <person name="Sharma R."/>
            <person name="Ronald P.C."/>
            <person name="Panaud O."/>
            <person name="Kellogg E.A."/>
            <person name="Brutnell T.P."/>
            <person name="Doust A.N."/>
            <person name="Tuskan G.A."/>
            <person name="Rokhsar D."/>
            <person name="Devos K.M."/>
        </authorList>
    </citation>
    <scope>NUCLEOTIDE SEQUENCE [LARGE SCALE GENOMIC DNA]</scope>
    <source>
        <strain evidence="2">cv. Yugu1</strain>
    </source>
</reference>
<proteinExistence type="predicted"/>
<dbReference type="EnsemblPlants" id="KQL06944">
    <property type="protein sequence ID" value="KQL06944"/>
    <property type="gene ID" value="SETIT_005506mg"/>
</dbReference>
<dbReference type="Proteomes" id="UP000004995">
    <property type="component" value="Unassembled WGS sequence"/>
</dbReference>
<dbReference type="Gramene" id="KQL06944">
    <property type="protein sequence ID" value="KQL06944"/>
    <property type="gene ID" value="SETIT_005506mg"/>
</dbReference>
<evidence type="ECO:0000313" key="2">
    <source>
        <dbReference type="Proteomes" id="UP000004995"/>
    </source>
</evidence>
<dbReference type="EMBL" id="AGNK02003305">
    <property type="status" value="NOT_ANNOTATED_CDS"/>
    <property type="molecule type" value="Genomic_DNA"/>
</dbReference>
<reference evidence="1" key="2">
    <citation type="submission" date="2018-08" db="UniProtKB">
        <authorList>
            <consortium name="EnsemblPlants"/>
        </authorList>
    </citation>
    <scope>IDENTIFICATION</scope>
    <source>
        <strain evidence="1">Yugu1</strain>
    </source>
</reference>
<accession>K3XU99</accession>
<dbReference type="AlphaFoldDB" id="K3XU99"/>
<evidence type="ECO:0000313" key="1">
    <source>
        <dbReference type="EnsemblPlants" id="KQL06944"/>
    </source>
</evidence>
<protein>
    <submittedName>
        <fullName evidence="1">Uncharacterized protein</fullName>
    </submittedName>
</protein>
<sequence>MLKNSNKRAHISFYARGDGNSGTYGRRVPLDSHKYLNLDIFSAKEVTN</sequence>
<keyword evidence="2" id="KW-1185">Reference proteome</keyword>
<dbReference type="InParanoid" id="K3XU99"/>
<dbReference type="HOGENOM" id="CLU_3160925_0_0_1"/>
<name>K3XU99_SETIT</name>